<dbReference type="InterPro" id="IPR000383">
    <property type="entry name" value="Xaa-Pro-like_dom"/>
</dbReference>
<accession>A0A2V4E9N6</accession>
<keyword evidence="3" id="KW-0472">Membrane</keyword>
<keyword evidence="1" id="KW-0732">Signal</keyword>
<reference evidence="5 6" key="1">
    <citation type="submission" date="2018-05" db="EMBL/GenBank/DDBJ databases">
        <title>Reference genomes for bee gut microbiota database.</title>
        <authorList>
            <person name="Ellegaard K.M."/>
        </authorList>
    </citation>
    <scope>NUCLEOTIDE SEQUENCE [LARGE SCALE GENOMIC DNA]</scope>
    <source>
        <strain evidence="5 6">ESL0182</strain>
    </source>
</reference>
<evidence type="ECO:0000256" key="3">
    <source>
        <dbReference type="SAM" id="Phobius"/>
    </source>
</evidence>
<dbReference type="SUPFAM" id="SSF49785">
    <property type="entry name" value="Galactose-binding domain-like"/>
    <property type="match status" value="1"/>
</dbReference>
<keyword evidence="6" id="KW-1185">Reference proteome</keyword>
<organism evidence="5 6">
    <name type="scientific">Gilliamella apicola</name>
    <dbReference type="NCBI Taxonomy" id="1196095"/>
    <lineage>
        <taxon>Bacteria</taxon>
        <taxon>Pseudomonadati</taxon>
        <taxon>Pseudomonadota</taxon>
        <taxon>Gammaproteobacteria</taxon>
        <taxon>Orbales</taxon>
        <taxon>Orbaceae</taxon>
        <taxon>Gilliamella</taxon>
    </lineage>
</organism>
<dbReference type="SUPFAM" id="SSF53474">
    <property type="entry name" value="alpha/beta-Hydrolases"/>
    <property type="match status" value="1"/>
</dbReference>
<keyword evidence="2" id="KW-0378">Hydrolase</keyword>
<keyword evidence="3" id="KW-1133">Transmembrane helix</keyword>
<dbReference type="Gene3D" id="1.10.3020.20">
    <property type="match status" value="1"/>
</dbReference>
<dbReference type="Pfam" id="PF08530">
    <property type="entry name" value="PepX_C"/>
    <property type="match status" value="1"/>
</dbReference>
<dbReference type="Pfam" id="PF02129">
    <property type="entry name" value="Peptidase_S15"/>
    <property type="match status" value="1"/>
</dbReference>
<dbReference type="InterPro" id="IPR050585">
    <property type="entry name" value="Xaa-Pro_dipeptidyl-ppase/CocE"/>
</dbReference>
<feature type="transmembrane region" description="Helical" evidence="3">
    <location>
        <begin position="95"/>
        <end position="116"/>
    </location>
</feature>
<dbReference type="InterPro" id="IPR008979">
    <property type="entry name" value="Galactose-bd-like_sf"/>
</dbReference>
<dbReference type="GO" id="GO:0008239">
    <property type="term" value="F:dipeptidyl-peptidase activity"/>
    <property type="evidence" value="ECO:0007669"/>
    <property type="project" value="InterPro"/>
</dbReference>
<dbReference type="NCBIfam" id="TIGR01409">
    <property type="entry name" value="TAT_signal_seq"/>
    <property type="match status" value="1"/>
</dbReference>
<dbReference type="AlphaFoldDB" id="A0A2V4E9N6"/>
<evidence type="ECO:0000313" key="6">
    <source>
        <dbReference type="Proteomes" id="UP000247932"/>
    </source>
</evidence>
<proteinExistence type="predicted"/>
<dbReference type="Gene3D" id="3.40.50.1820">
    <property type="entry name" value="alpha/beta hydrolase"/>
    <property type="match status" value="1"/>
</dbReference>
<dbReference type="PANTHER" id="PTHR43056:SF10">
    <property type="entry name" value="COCE_NOND FAMILY, PUTATIVE (AFU_ORTHOLOGUE AFUA_7G00600)-RELATED"/>
    <property type="match status" value="1"/>
</dbReference>
<dbReference type="InterPro" id="IPR019546">
    <property type="entry name" value="TAT_signal_bac_arc"/>
</dbReference>
<evidence type="ECO:0000256" key="1">
    <source>
        <dbReference type="ARBA" id="ARBA00022729"/>
    </source>
</evidence>
<dbReference type="InterPro" id="IPR013736">
    <property type="entry name" value="Xaa-Pro_dipept_C"/>
</dbReference>
<dbReference type="EMBL" id="QGLR01000014">
    <property type="protein sequence ID" value="PXZ05097.1"/>
    <property type="molecule type" value="Genomic_DNA"/>
</dbReference>
<dbReference type="Proteomes" id="UP000247932">
    <property type="component" value="Unassembled WGS sequence"/>
</dbReference>
<dbReference type="InterPro" id="IPR029058">
    <property type="entry name" value="AB_hydrolase_fold"/>
</dbReference>
<dbReference type="SMART" id="SM00939">
    <property type="entry name" value="PepX_C"/>
    <property type="match status" value="1"/>
</dbReference>
<evidence type="ECO:0000259" key="4">
    <source>
        <dbReference type="SMART" id="SM00939"/>
    </source>
</evidence>
<comment type="caution">
    <text evidence="5">The sequence shown here is derived from an EMBL/GenBank/DDBJ whole genome shotgun (WGS) entry which is preliminary data.</text>
</comment>
<protein>
    <recommendedName>
        <fullName evidence="4">Xaa-Pro dipeptidyl-peptidase C-terminal domain-containing protein</fullName>
    </recommendedName>
</protein>
<feature type="domain" description="Xaa-Pro dipeptidyl-peptidase C-terminal" evidence="4">
    <location>
        <begin position="462"/>
        <end position="695"/>
    </location>
</feature>
<dbReference type="PANTHER" id="PTHR43056">
    <property type="entry name" value="PEPTIDASE S9 PROLYL OLIGOPEPTIDASE"/>
    <property type="match status" value="1"/>
</dbReference>
<dbReference type="NCBIfam" id="TIGR00976">
    <property type="entry name" value="CocE_NonD"/>
    <property type="match status" value="1"/>
</dbReference>
<gene>
    <name evidence="5" type="ORF">DKK70_13300</name>
</gene>
<sequence>MLAQRRLDDVQTLRRSAKMQLLSQYDERFQMAEFHYYLLELQGEHNVIRHYMDRLLLLSTTYDTQKGSAMTKSKQSPTILLSCVATSESISRRRFLSAMGIAGGALAVSQFGLPFIGKPISSAFAAASKNEVPFSEKLPLRVYGNDAYPTYFRRPLPLDAPRVRYPGFKPGSEILRKGTIRREGAMPLPCDIMFERDVAITLRDGTVIYTDVFRPVGDAIHPAILAWSPYGKEIGGQWLDEIPERYGVKLSMTSEMMKWEGPDPAYWVNAGYAVINPDIRGAYRSGGNIVGWGRQTAEDGCDVINWIADQSWSNGKVGMAGNSWLCVSQWFIAAEQPPHLAAIAPWEGCTDIARGDFLRGGIPRTAFPEALIQSFGGEHFLEDMPRMAATEQDMTPYWADKAARLERIEVPAYIVASYDNVAHTYGTFDAWRRISSKEKWLRVHNTQEWPDFYNPAHQAELKRFFDRYLKGEKNGWEETPKVRISVLDPGHQDEVDRIVEEFPPKGYEHIKLHLTDTSSLSATSYPKPGVVSYKVDGGSATFLMPIEHEAELIGYSKLRLFVEADGADDMDLTVYLEKVDSAGRTIIRETYPGGAAPTRTASYLRVSRRALDPVLSTEADPVLLLQGEQRLSPKEVVPVDIGIWPLAMKFHPGEQLKLTIKPFCNDPVNLPFGQAAIDLPKNSFTFEPGTQPEMIHLVGGGPATMPAWAKAQEVMPPSRNKGIHHIHFGAERDSYLLVPLKKL</sequence>
<dbReference type="Gene3D" id="2.60.120.260">
    <property type="entry name" value="Galactose-binding domain-like"/>
    <property type="match status" value="1"/>
</dbReference>
<evidence type="ECO:0000313" key="5">
    <source>
        <dbReference type="EMBL" id="PXZ05097.1"/>
    </source>
</evidence>
<evidence type="ECO:0000256" key="2">
    <source>
        <dbReference type="ARBA" id="ARBA00022801"/>
    </source>
</evidence>
<name>A0A2V4E9N6_9GAMM</name>
<dbReference type="InterPro" id="IPR005674">
    <property type="entry name" value="CocE/Ser_esterase"/>
</dbReference>
<keyword evidence="3" id="KW-0812">Transmembrane</keyword>